<dbReference type="PANTHER" id="PTHR48104:SF30">
    <property type="entry name" value="METACASPASE-1"/>
    <property type="match status" value="1"/>
</dbReference>
<dbReference type="Pfam" id="PF00656">
    <property type="entry name" value="Peptidase_C14"/>
    <property type="match status" value="1"/>
</dbReference>
<feature type="domain" description="Peptidase C14 caspase" evidence="5">
    <location>
        <begin position="27"/>
        <end position="273"/>
    </location>
</feature>
<evidence type="ECO:0000256" key="3">
    <source>
        <dbReference type="ARBA" id="ARBA00022807"/>
    </source>
</evidence>
<dbReference type="Proteomes" id="UP000053424">
    <property type="component" value="Unassembled WGS sequence"/>
</dbReference>
<keyword evidence="2" id="KW-0053">Apoptosis</keyword>
<dbReference type="GO" id="GO:0005737">
    <property type="term" value="C:cytoplasm"/>
    <property type="evidence" value="ECO:0007669"/>
    <property type="project" value="TreeGrafter"/>
</dbReference>
<dbReference type="GO" id="GO:0006508">
    <property type="term" value="P:proteolysis"/>
    <property type="evidence" value="ECO:0007669"/>
    <property type="project" value="InterPro"/>
</dbReference>
<evidence type="ECO:0000256" key="1">
    <source>
        <dbReference type="ARBA" id="ARBA00009005"/>
    </source>
</evidence>
<keyword evidence="3" id="KW-0788">Thiol protease</keyword>
<dbReference type="GO" id="GO:0004197">
    <property type="term" value="F:cysteine-type endopeptidase activity"/>
    <property type="evidence" value="ECO:0007669"/>
    <property type="project" value="InterPro"/>
</dbReference>
<keyword evidence="4" id="KW-0175">Coiled coil</keyword>
<accession>A0A0C2YLU9</accession>
<gene>
    <name evidence="6" type="ORF">M413DRAFT_142447</name>
</gene>
<evidence type="ECO:0000256" key="4">
    <source>
        <dbReference type="SAM" id="Coils"/>
    </source>
</evidence>
<keyword evidence="3" id="KW-0645">Protease</keyword>
<sequence>MVETNLASVKMLQNPLSVRFSPKPRLFALIIGINYYDNVRSLRGAAADALSVKEYLENNLGVPSEQIRILLNKSASRAAIIDAFLSIRDDGRIEEGDPIFIYYAGHGSEIPSPEPEVGSRLQVLVPRDYCPTPEKYVGPIPDRTIGALIAGIAEKKGDNITIVFDCCHSASGTRGNNKDGLGSLAVRSVELEASVLDQDLDRDIWDFGRRSSSPSPDLLHGGLNSHVLIAACSASERATEADGRGSFSSAFLKLLRSISPDELRYRDILTHMDIIPHQNPQCEGANQKRYLFNSRVSTHTRTSFKVALQQGQFILEAGAIAGIAQDTEFTVHTTADSLFRNSLGTLVVEKLGPFSATLKLPPGASTFVLAQAAVALPTKMGQRFDLLLYVPDGDAFRLCREALQVLMDRDHNFESIHLVDNADDADFELVLENEKVVFLFRDQRVTQHGHTRLFEGVESTPEDLADVLKAAAYFYWKMNRTNINPIINSGVQVELYKLLPPKVRRFNEIGGGLVPIGPSLYDTAMEVVANENIPYGFKLTNNTAYDLYPNLFYFDLSDLSIVPYYETPTTANTYTLDVPLPKNGGVLTIGYGSGGAPAQTFYLRPGQVFDIGFLKIFLSTKPVDLSSIAQSSPFEKARSSGELSKTEEEAWGTMLIPVLQRLSDPESLQATQQTLRIQELKAETLALKREIDILHSIEARRQDEARRQEVAQHQEVQRYSEALLALKTELQQEKAERQRLETLLHDRRLQKSPELVHQEKQKLPGGWHMKKLRWW</sequence>
<name>A0A0C2YLU9_HEBCY</name>
<comment type="similarity">
    <text evidence="1">Belongs to the peptidase C14B family.</text>
</comment>
<evidence type="ECO:0000313" key="7">
    <source>
        <dbReference type="Proteomes" id="UP000053424"/>
    </source>
</evidence>
<dbReference type="InterPro" id="IPR011600">
    <property type="entry name" value="Pept_C14_caspase"/>
</dbReference>
<keyword evidence="3" id="KW-0378">Hydrolase</keyword>
<evidence type="ECO:0000259" key="5">
    <source>
        <dbReference type="Pfam" id="PF00656"/>
    </source>
</evidence>
<dbReference type="InterPro" id="IPR050452">
    <property type="entry name" value="Metacaspase"/>
</dbReference>
<evidence type="ECO:0000313" key="6">
    <source>
        <dbReference type="EMBL" id="KIM41992.1"/>
    </source>
</evidence>
<dbReference type="EMBL" id="KN831779">
    <property type="protein sequence ID" value="KIM41992.1"/>
    <property type="molecule type" value="Genomic_DNA"/>
</dbReference>
<dbReference type="SUPFAM" id="SSF52129">
    <property type="entry name" value="Caspase-like"/>
    <property type="match status" value="1"/>
</dbReference>
<protein>
    <recommendedName>
        <fullName evidence="5">Peptidase C14 caspase domain-containing protein</fullName>
    </recommendedName>
</protein>
<reference evidence="6 7" key="1">
    <citation type="submission" date="2014-04" db="EMBL/GenBank/DDBJ databases">
        <authorList>
            <consortium name="DOE Joint Genome Institute"/>
            <person name="Kuo A."/>
            <person name="Gay G."/>
            <person name="Dore J."/>
            <person name="Kohler A."/>
            <person name="Nagy L.G."/>
            <person name="Floudas D."/>
            <person name="Copeland A."/>
            <person name="Barry K.W."/>
            <person name="Cichocki N."/>
            <person name="Veneault-Fourrey C."/>
            <person name="LaButti K."/>
            <person name="Lindquist E.A."/>
            <person name="Lipzen A."/>
            <person name="Lundell T."/>
            <person name="Morin E."/>
            <person name="Murat C."/>
            <person name="Sun H."/>
            <person name="Tunlid A."/>
            <person name="Henrissat B."/>
            <person name="Grigoriev I.V."/>
            <person name="Hibbett D.S."/>
            <person name="Martin F."/>
            <person name="Nordberg H.P."/>
            <person name="Cantor M.N."/>
            <person name="Hua S.X."/>
        </authorList>
    </citation>
    <scope>NUCLEOTIDE SEQUENCE [LARGE SCALE GENOMIC DNA]</scope>
    <source>
        <strain evidence="7">h7</strain>
    </source>
</reference>
<dbReference type="GO" id="GO:0006915">
    <property type="term" value="P:apoptotic process"/>
    <property type="evidence" value="ECO:0007669"/>
    <property type="project" value="UniProtKB-KW"/>
</dbReference>
<dbReference type="InterPro" id="IPR029030">
    <property type="entry name" value="Caspase-like_dom_sf"/>
</dbReference>
<dbReference type="OrthoDB" id="3223806at2759"/>
<proteinExistence type="inferred from homology"/>
<dbReference type="PANTHER" id="PTHR48104">
    <property type="entry name" value="METACASPASE-4"/>
    <property type="match status" value="1"/>
</dbReference>
<dbReference type="HOGENOM" id="CLU_011935_1_0_1"/>
<evidence type="ECO:0000256" key="2">
    <source>
        <dbReference type="ARBA" id="ARBA00022703"/>
    </source>
</evidence>
<dbReference type="AlphaFoldDB" id="A0A0C2YLU9"/>
<feature type="coiled-coil region" evidence="4">
    <location>
        <begin position="716"/>
        <end position="750"/>
    </location>
</feature>
<organism evidence="6 7">
    <name type="scientific">Hebeloma cylindrosporum</name>
    <dbReference type="NCBI Taxonomy" id="76867"/>
    <lineage>
        <taxon>Eukaryota</taxon>
        <taxon>Fungi</taxon>
        <taxon>Dikarya</taxon>
        <taxon>Basidiomycota</taxon>
        <taxon>Agaricomycotina</taxon>
        <taxon>Agaricomycetes</taxon>
        <taxon>Agaricomycetidae</taxon>
        <taxon>Agaricales</taxon>
        <taxon>Agaricineae</taxon>
        <taxon>Hymenogastraceae</taxon>
        <taxon>Hebeloma</taxon>
    </lineage>
</organism>
<keyword evidence="7" id="KW-1185">Reference proteome</keyword>
<dbReference type="Gene3D" id="3.40.50.1460">
    <property type="match status" value="1"/>
</dbReference>
<reference evidence="7" key="2">
    <citation type="submission" date="2015-01" db="EMBL/GenBank/DDBJ databases">
        <title>Evolutionary Origins and Diversification of the Mycorrhizal Mutualists.</title>
        <authorList>
            <consortium name="DOE Joint Genome Institute"/>
            <consortium name="Mycorrhizal Genomics Consortium"/>
            <person name="Kohler A."/>
            <person name="Kuo A."/>
            <person name="Nagy L.G."/>
            <person name="Floudas D."/>
            <person name="Copeland A."/>
            <person name="Barry K.W."/>
            <person name="Cichocki N."/>
            <person name="Veneault-Fourrey C."/>
            <person name="LaButti K."/>
            <person name="Lindquist E.A."/>
            <person name="Lipzen A."/>
            <person name="Lundell T."/>
            <person name="Morin E."/>
            <person name="Murat C."/>
            <person name="Riley R."/>
            <person name="Ohm R."/>
            <person name="Sun H."/>
            <person name="Tunlid A."/>
            <person name="Henrissat B."/>
            <person name="Grigoriev I.V."/>
            <person name="Hibbett D.S."/>
            <person name="Martin F."/>
        </authorList>
    </citation>
    <scope>NUCLEOTIDE SEQUENCE [LARGE SCALE GENOMIC DNA]</scope>
    <source>
        <strain evidence="7">h7</strain>
    </source>
</reference>